<dbReference type="Proteomes" id="UP000207598">
    <property type="component" value="Unassembled WGS sequence"/>
</dbReference>
<protein>
    <recommendedName>
        <fullName evidence="8">MotA/TolQ/ExbB proton channel domain-containing protein</fullName>
    </recommendedName>
</protein>
<dbReference type="InterPro" id="IPR002898">
    <property type="entry name" value="MotA_ExbB_proton_chnl"/>
</dbReference>
<evidence type="ECO:0000256" key="5">
    <source>
        <dbReference type="ARBA" id="ARBA00023136"/>
    </source>
</evidence>
<feature type="domain" description="MotA/TolQ/ExbB proton channel" evidence="8">
    <location>
        <begin position="149"/>
        <end position="211"/>
    </location>
</feature>
<feature type="transmembrane region" description="Helical" evidence="7">
    <location>
        <begin position="194"/>
        <end position="215"/>
    </location>
</feature>
<accession>A0A238KGE4</accession>
<feature type="transmembrane region" description="Helical" evidence="7">
    <location>
        <begin position="154"/>
        <end position="174"/>
    </location>
</feature>
<evidence type="ECO:0000256" key="2">
    <source>
        <dbReference type="ARBA" id="ARBA00022475"/>
    </source>
</evidence>
<feature type="transmembrane region" description="Helical" evidence="7">
    <location>
        <begin position="66"/>
        <end position="88"/>
    </location>
</feature>
<dbReference type="AlphaFoldDB" id="A0A238KGE4"/>
<dbReference type="GO" id="GO:0015031">
    <property type="term" value="P:protein transport"/>
    <property type="evidence" value="ECO:0007669"/>
    <property type="project" value="UniProtKB-KW"/>
</dbReference>
<keyword evidence="2" id="KW-1003">Cell membrane</keyword>
<evidence type="ECO:0000256" key="1">
    <source>
        <dbReference type="ARBA" id="ARBA00004651"/>
    </source>
</evidence>
<evidence type="ECO:0000256" key="3">
    <source>
        <dbReference type="ARBA" id="ARBA00022692"/>
    </source>
</evidence>
<keyword evidence="6" id="KW-0653">Protein transport</keyword>
<dbReference type="Pfam" id="PF01618">
    <property type="entry name" value="MotA_ExbB"/>
    <property type="match status" value="1"/>
</dbReference>
<evidence type="ECO:0000256" key="7">
    <source>
        <dbReference type="SAM" id="Phobius"/>
    </source>
</evidence>
<comment type="subcellular location">
    <subcellularLocation>
        <location evidence="1">Cell membrane</location>
        <topology evidence="1">Multi-pass membrane protein</topology>
    </subcellularLocation>
    <subcellularLocation>
        <location evidence="6">Membrane</location>
        <topology evidence="6">Multi-pass membrane protein</topology>
    </subcellularLocation>
</comment>
<proteinExistence type="inferred from homology"/>
<name>A0A238KGE4_9RHOB</name>
<keyword evidence="3 7" id="KW-0812">Transmembrane</keyword>
<evidence type="ECO:0000313" key="10">
    <source>
        <dbReference type="Proteomes" id="UP000207598"/>
    </source>
</evidence>
<dbReference type="OrthoDB" id="7863851at2"/>
<comment type="similarity">
    <text evidence="6">Belongs to the exbB/tolQ family.</text>
</comment>
<gene>
    <name evidence="9" type="ORF">MAA8898_02490</name>
</gene>
<keyword evidence="6" id="KW-0813">Transport</keyword>
<keyword evidence="10" id="KW-1185">Reference proteome</keyword>
<keyword evidence="5 7" id="KW-0472">Membrane</keyword>
<evidence type="ECO:0000256" key="4">
    <source>
        <dbReference type="ARBA" id="ARBA00022989"/>
    </source>
</evidence>
<dbReference type="EMBL" id="FXYF01000006">
    <property type="protein sequence ID" value="SMX41939.1"/>
    <property type="molecule type" value="Genomic_DNA"/>
</dbReference>
<evidence type="ECO:0000313" key="9">
    <source>
        <dbReference type="EMBL" id="SMX41939.1"/>
    </source>
</evidence>
<dbReference type="GO" id="GO:0005886">
    <property type="term" value="C:plasma membrane"/>
    <property type="evidence" value="ECO:0007669"/>
    <property type="project" value="UniProtKB-SubCell"/>
</dbReference>
<dbReference type="RefSeq" id="WP_094021319.1">
    <property type="nucleotide sequence ID" value="NZ_FXYF01000006.1"/>
</dbReference>
<sequence>MTGPVEDSPPPARPWRSALICAALVAVTLAVLRDLGLADPQALLEAPTGDTGSPLLTRITGDPVRLVFAAGCVAVALFALVQSLSLAIDAQLARAPRARAGLPTLPAQLVRLLAGRRLHPGHPERRRMDALTLATEGDTLADPLRMGLTAFPMLGFLGTVVGLSGAIESLPAAIGNPDALQPVLSELHVAFDTTLIGLVGALICLAGTKTIDLGWDRLSRLASLR</sequence>
<organism evidence="9 10">
    <name type="scientific">Maliponia aquimaris</name>
    <dbReference type="NCBI Taxonomy" id="1673631"/>
    <lineage>
        <taxon>Bacteria</taxon>
        <taxon>Pseudomonadati</taxon>
        <taxon>Pseudomonadota</taxon>
        <taxon>Alphaproteobacteria</taxon>
        <taxon>Rhodobacterales</taxon>
        <taxon>Paracoccaceae</taxon>
        <taxon>Maliponia</taxon>
    </lineage>
</organism>
<evidence type="ECO:0000256" key="6">
    <source>
        <dbReference type="RuleBase" id="RU004057"/>
    </source>
</evidence>
<keyword evidence="4 7" id="KW-1133">Transmembrane helix</keyword>
<reference evidence="9 10" key="1">
    <citation type="submission" date="2017-05" db="EMBL/GenBank/DDBJ databases">
        <authorList>
            <person name="Song R."/>
            <person name="Chenine A.L."/>
            <person name="Ruprecht R.M."/>
        </authorList>
    </citation>
    <scope>NUCLEOTIDE SEQUENCE [LARGE SCALE GENOMIC DNA]</scope>
    <source>
        <strain evidence="9 10">CECT 8898</strain>
    </source>
</reference>
<evidence type="ECO:0000259" key="8">
    <source>
        <dbReference type="Pfam" id="PF01618"/>
    </source>
</evidence>